<evidence type="ECO:0000313" key="1">
    <source>
        <dbReference type="EnsemblMetazoa" id="G30060.1:cds"/>
    </source>
</evidence>
<dbReference type="AlphaFoldDB" id="A0A8W8LU34"/>
<organism evidence="1 2">
    <name type="scientific">Magallana gigas</name>
    <name type="common">Pacific oyster</name>
    <name type="synonym">Crassostrea gigas</name>
    <dbReference type="NCBI Taxonomy" id="29159"/>
    <lineage>
        <taxon>Eukaryota</taxon>
        <taxon>Metazoa</taxon>
        <taxon>Spiralia</taxon>
        <taxon>Lophotrochozoa</taxon>
        <taxon>Mollusca</taxon>
        <taxon>Bivalvia</taxon>
        <taxon>Autobranchia</taxon>
        <taxon>Pteriomorphia</taxon>
        <taxon>Ostreida</taxon>
        <taxon>Ostreoidea</taxon>
        <taxon>Ostreidae</taxon>
        <taxon>Magallana</taxon>
    </lineage>
</organism>
<dbReference type="PANTHER" id="PTHR31751">
    <property type="entry name" value="SI:CH211-108C17.2-RELATED-RELATED"/>
    <property type="match status" value="1"/>
</dbReference>
<keyword evidence="2" id="KW-1185">Reference proteome</keyword>
<proteinExistence type="predicted"/>
<sequence length="328" mass="37073">MPTGNLVLSAAILFSGCSIKQSLVMFQHANVSCFSERTFHNIQQHYLVPAVERIWKAHQDALFDYIKRQNEAVVVGGDARCCSPGHTATYGSYSLTDLDLGQILNVQLIEKLEEEGVVISDLVTDNHPQIKAYMKKERTDINHWFDVWYVAKVSNHLYWCASLSDGDGELVSEKWLSVLNHITDVHGGHGQRFPKCLHGELEDRDWIKKGSLAFLEMEKVVKGKLLVNDTKKLSPAEQTSALESYHNVLCNFAPKALHFFYASRKARLYIAALHFNENSYRDQAVNKNGEPIYSISYPKGRNGAGIRKEVYTSLDVEEVVKVRLELAS</sequence>
<evidence type="ECO:0000313" key="2">
    <source>
        <dbReference type="Proteomes" id="UP000005408"/>
    </source>
</evidence>
<dbReference type="Proteomes" id="UP000005408">
    <property type="component" value="Unassembled WGS sequence"/>
</dbReference>
<dbReference type="EnsemblMetazoa" id="G30060.1">
    <property type="protein sequence ID" value="G30060.1:cds"/>
    <property type="gene ID" value="G30060"/>
</dbReference>
<dbReference type="PANTHER" id="PTHR31751:SF42">
    <property type="entry name" value="PROTEIN CBG10204"/>
    <property type="match status" value="1"/>
</dbReference>
<name>A0A8W8LU34_MAGGI</name>
<protein>
    <submittedName>
        <fullName evidence="1">Uncharacterized protein</fullName>
    </submittedName>
</protein>
<reference evidence="1" key="1">
    <citation type="submission" date="2022-08" db="UniProtKB">
        <authorList>
            <consortium name="EnsemblMetazoa"/>
        </authorList>
    </citation>
    <scope>IDENTIFICATION</scope>
    <source>
        <strain evidence="1">05x7-T-G4-1.051#20</strain>
    </source>
</reference>
<accession>A0A8W8LU34</accession>